<dbReference type="Proteomes" id="UP000307790">
    <property type="component" value="Unassembled WGS sequence"/>
</dbReference>
<evidence type="ECO:0000313" key="2">
    <source>
        <dbReference type="EMBL" id="TLU65731.1"/>
    </source>
</evidence>
<feature type="chain" id="PRO_5024425977" evidence="1">
    <location>
        <begin position="27"/>
        <end position="403"/>
    </location>
</feature>
<protein>
    <submittedName>
        <fullName evidence="2">Right-handed parallel beta-helix repeat-containing protein</fullName>
    </submittedName>
</protein>
<proteinExistence type="predicted"/>
<gene>
    <name evidence="2" type="ORF">FE810_07365</name>
</gene>
<sequence length="403" mass="43585">MIMLKRINTNVVICLLLCITANRVFAADCNSVPVNPNGDTNKLRDALQQATNTGLSLEISGTYYIDTDLKVYLKKDLIVDATGAKFIATSSLDGDMFSFDAHNSKSDECDSAATLVDLDWQGGDFNMAEAKVSTVVPIRSRTPAGREGTKATADALSIRGVKANGDNKLNDVKIENIVFTGTKNTTDAFDRAGGDSGILLIGGLKVDIKNNRFYGVRDAAIYVSAGGVNGEFGDHFTIHNNYVERAYDGITSKRGADNIKMLNNTMQDVVVGLSIKRVYDGWTSTNVTISNNHITAAVRPVSVERANNVTIEHNQILALGAEVANQSTAINKYGVHYEGIALNGVQGSNTIRYNTINGITGSSREGITTTYGIVTRFEDGRETTGVTITDNTFSRLDKWVNHF</sequence>
<dbReference type="EMBL" id="VCBC01000006">
    <property type="protein sequence ID" value="TLU65731.1"/>
    <property type="molecule type" value="Genomic_DNA"/>
</dbReference>
<organism evidence="2 3">
    <name type="scientific">Thalassotalea litorea</name>
    <dbReference type="NCBI Taxonomy" id="2020715"/>
    <lineage>
        <taxon>Bacteria</taxon>
        <taxon>Pseudomonadati</taxon>
        <taxon>Pseudomonadota</taxon>
        <taxon>Gammaproteobacteria</taxon>
        <taxon>Alteromonadales</taxon>
        <taxon>Colwelliaceae</taxon>
        <taxon>Thalassotalea</taxon>
    </lineage>
</organism>
<dbReference type="InterPro" id="IPR012334">
    <property type="entry name" value="Pectin_lyas_fold"/>
</dbReference>
<name>A0A5R9IR09_9GAMM</name>
<accession>A0A5R9IR09</accession>
<feature type="signal peptide" evidence="1">
    <location>
        <begin position="1"/>
        <end position="26"/>
    </location>
</feature>
<dbReference type="InterPro" id="IPR011050">
    <property type="entry name" value="Pectin_lyase_fold/virulence"/>
</dbReference>
<evidence type="ECO:0000256" key="1">
    <source>
        <dbReference type="SAM" id="SignalP"/>
    </source>
</evidence>
<dbReference type="InterPro" id="IPR006626">
    <property type="entry name" value="PbH1"/>
</dbReference>
<comment type="caution">
    <text evidence="2">The sequence shown here is derived from an EMBL/GenBank/DDBJ whole genome shotgun (WGS) entry which is preliminary data.</text>
</comment>
<dbReference type="SUPFAM" id="SSF51126">
    <property type="entry name" value="Pectin lyase-like"/>
    <property type="match status" value="1"/>
</dbReference>
<dbReference type="OrthoDB" id="6334921at2"/>
<evidence type="ECO:0000313" key="3">
    <source>
        <dbReference type="Proteomes" id="UP000307790"/>
    </source>
</evidence>
<keyword evidence="1" id="KW-0732">Signal</keyword>
<dbReference type="AlphaFoldDB" id="A0A5R9IR09"/>
<dbReference type="SMART" id="SM00710">
    <property type="entry name" value="PbH1"/>
    <property type="match status" value="8"/>
</dbReference>
<keyword evidence="3" id="KW-1185">Reference proteome</keyword>
<dbReference type="Gene3D" id="2.160.20.10">
    <property type="entry name" value="Single-stranded right-handed beta-helix, Pectin lyase-like"/>
    <property type="match status" value="1"/>
</dbReference>
<reference evidence="2 3" key="1">
    <citation type="submission" date="2019-05" db="EMBL/GenBank/DDBJ databases">
        <title>Genome sequences of Thalassotalea litorea 1K03283.</title>
        <authorList>
            <person name="Zhang D."/>
        </authorList>
    </citation>
    <scope>NUCLEOTIDE SEQUENCE [LARGE SCALE GENOMIC DNA]</scope>
    <source>
        <strain evidence="2 3">MCCC 1K03283</strain>
    </source>
</reference>